<dbReference type="Proteomes" id="UP000011721">
    <property type="component" value="Chromosome"/>
</dbReference>
<dbReference type="AlphaFoldDB" id="M1PRE9"/>
<dbReference type="EMBL" id="CP003985">
    <property type="protein sequence ID" value="AGF78936.1"/>
    <property type="molecule type" value="Genomic_DNA"/>
</dbReference>
<dbReference type="PATRIC" id="fig|1167006.5.peg.2603"/>
<gene>
    <name evidence="3" type="ordered locus">UWK_02397</name>
</gene>
<dbReference type="HOGENOM" id="CLU_028163_1_1_7"/>
<dbReference type="Pfam" id="PF01966">
    <property type="entry name" value="HD"/>
    <property type="match status" value="1"/>
</dbReference>
<dbReference type="eggNOG" id="COG0232">
    <property type="taxonomic scope" value="Bacteria"/>
</dbReference>
<proteinExistence type="predicted"/>
<dbReference type="SMART" id="SM00471">
    <property type="entry name" value="HDc"/>
    <property type="match status" value="1"/>
</dbReference>
<keyword evidence="1 3" id="KW-0378">Hydrolase</keyword>
<evidence type="ECO:0000313" key="4">
    <source>
        <dbReference type="Proteomes" id="UP000011721"/>
    </source>
</evidence>
<dbReference type="SUPFAM" id="SSF109604">
    <property type="entry name" value="HD-domain/PDEase-like"/>
    <property type="match status" value="1"/>
</dbReference>
<keyword evidence="4" id="KW-1185">Reference proteome</keyword>
<dbReference type="STRING" id="1167006.UWK_02397"/>
<dbReference type="GO" id="GO:0016787">
    <property type="term" value="F:hydrolase activity"/>
    <property type="evidence" value="ECO:0007669"/>
    <property type="project" value="UniProtKB-KW"/>
</dbReference>
<evidence type="ECO:0000313" key="3">
    <source>
        <dbReference type="EMBL" id="AGF78936.1"/>
    </source>
</evidence>
<organism evidence="3 4">
    <name type="scientific">Desulfocapsa sulfexigens (strain DSM 10523 / SB164P1)</name>
    <dbReference type="NCBI Taxonomy" id="1167006"/>
    <lineage>
        <taxon>Bacteria</taxon>
        <taxon>Pseudomonadati</taxon>
        <taxon>Thermodesulfobacteriota</taxon>
        <taxon>Desulfobulbia</taxon>
        <taxon>Desulfobulbales</taxon>
        <taxon>Desulfocapsaceae</taxon>
        <taxon>Desulfocapsa</taxon>
    </lineage>
</organism>
<dbReference type="InterPro" id="IPR003607">
    <property type="entry name" value="HD/PDEase_dom"/>
</dbReference>
<protein>
    <submittedName>
        <fullName evidence="3">dGTP triphosphohydrolase</fullName>
    </submittedName>
</protein>
<dbReference type="PROSITE" id="PS51831">
    <property type="entry name" value="HD"/>
    <property type="match status" value="1"/>
</dbReference>
<feature type="domain" description="HD" evidence="2">
    <location>
        <begin position="84"/>
        <end position="230"/>
    </location>
</feature>
<dbReference type="KEGG" id="dsf:UWK_02397"/>
<dbReference type="Pfam" id="PF13286">
    <property type="entry name" value="HD_assoc"/>
    <property type="match status" value="1"/>
</dbReference>
<accession>M1PRE9</accession>
<dbReference type="Gene3D" id="1.10.3210.10">
    <property type="entry name" value="Hypothetical protein af1432"/>
    <property type="match status" value="1"/>
</dbReference>
<sequence>MQAPSPQNSLLPMLDHLNRMEEERLSPAATRSTDAIRRRQEERNGYRQAFSLDADRIIHSRAYTRYIDKTQVFCMVSNDHITHRVLHVQLVSRIARTIGRFLKLNEDLIEAIALGHDIGHAPFGHDGENFLADLCRKHDLPPFQHNIQSVRFLNHLERKGRGWNLSLQTLDGILCHDGEVHANRISPGTVKNFASFDRELEKKKENPGYKLAPMTFEGCVVRMADTVAYIGRDIEDAILLKLIRREDIPESCRTQLGRTNGEIVYTLVTDLIRNSVLPSSGDSRNGHIGFSQEISEFLQELKTFNYKNIYLHPKTKTNLPLIQNCYEALFTHYLTQLESGQTTKPVDIMTDMDASYLESHTPAAMVCDYIAGMTDDFFLKQAANVGCKVPRKQ</sequence>
<reference evidence="4" key="1">
    <citation type="journal article" date="2013" name="Stand. Genomic Sci.">
        <title>Complete genome sequence of Desulfocapsa sulfexigens, a marine deltaproteobacterium specialized in disproportionating inorganic sulfur compounds.</title>
        <authorList>
            <person name="Finster K.W."/>
            <person name="Kjeldsen K.U."/>
            <person name="Kube M."/>
            <person name="Reinhardt R."/>
            <person name="Mussmann M."/>
            <person name="Amann R."/>
            <person name="Schreiber L."/>
        </authorList>
    </citation>
    <scope>NUCLEOTIDE SEQUENCE [LARGE SCALE GENOMIC DNA]</scope>
    <source>
        <strain evidence="4">DSM 10523 / SB164P1</strain>
    </source>
</reference>
<dbReference type="RefSeq" id="WP_015404624.1">
    <property type="nucleotide sequence ID" value="NC_020304.1"/>
</dbReference>
<dbReference type="InterPro" id="IPR006674">
    <property type="entry name" value="HD_domain"/>
</dbReference>
<dbReference type="InterPro" id="IPR051094">
    <property type="entry name" value="Diverse_Catalytic_Enzymes"/>
</dbReference>
<dbReference type="PANTHER" id="PTHR35795">
    <property type="entry name" value="SLR1885 PROTEIN"/>
    <property type="match status" value="1"/>
</dbReference>
<evidence type="ECO:0000259" key="2">
    <source>
        <dbReference type="PROSITE" id="PS51831"/>
    </source>
</evidence>
<dbReference type="PANTHER" id="PTHR35795:SF1">
    <property type="entry name" value="BIS(5'-NUCLEOSYL)-TETRAPHOSPHATASE, SYMMETRICAL"/>
    <property type="match status" value="1"/>
</dbReference>
<evidence type="ECO:0000256" key="1">
    <source>
        <dbReference type="ARBA" id="ARBA00022801"/>
    </source>
</evidence>
<dbReference type="InterPro" id="IPR026875">
    <property type="entry name" value="PHydrolase_assoc_dom"/>
</dbReference>
<name>M1PRE9_DESSD</name>
<dbReference type="CDD" id="cd00077">
    <property type="entry name" value="HDc"/>
    <property type="match status" value="1"/>
</dbReference>